<dbReference type="EMBL" id="MHST01000020">
    <property type="protein sequence ID" value="OHA48445.1"/>
    <property type="molecule type" value="Genomic_DNA"/>
</dbReference>
<dbReference type="Pfam" id="PF18893">
    <property type="entry name" value="DUF5652"/>
    <property type="match status" value="1"/>
</dbReference>
<comment type="caution">
    <text evidence="3">The sequence shown here is derived from an EMBL/GenBank/DDBJ whole genome shotgun (WGS) entry which is preliminary data.</text>
</comment>
<dbReference type="Proteomes" id="UP000178690">
    <property type="component" value="Unassembled WGS sequence"/>
</dbReference>
<keyword evidence="1" id="KW-1133">Transmembrane helix</keyword>
<dbReference type="InterPro" id="IPR043712">
    <property type="entry name" value="DUF5652"/>
</dbReference>
<keyword evidence="1" id="KW-0812">Transmembrane</keyword>
<gene>
    <name evidence="3" type="ORF">A2682_03970</name>
</gene>
<accession>A0A1G2PJD1</accession>
<evidence type="ECO:0000313" key="4">
    <source>
        <dbReference type="Proteomes" id="UP000178690"/>
    </source>
</evidence>
<feature type="transmembrane region" description="Helical" evidence="1">
    <location>
        <begin position="15"/>
        <end position="36"/>
    </location>
</feature>
<keyword evidence="1" id="KW-0472">Membrane</keyword>
<organism evidence="3 4">
    <name type="scientific">Terrybacteria sp. (strain RIFCSPHIGHO2_01_FULL_58_15)</name>
    <dbReference type="NCBI Taxonomy" id="1802363"/>
    <lineage>
        <taxon>Bacteria</taxon>
        <taxon>Candidatus Terryibacteriota</taxon>
    </lineage>
</organism>
<dbReference type="AlphaFoldDB" id="A0A1G2PJD1"/>
<proteinExistence type="predicted"/>
<dbReference type="STRING" id="1802363.A2682_03970"/>
<evidence type="ECO:0000313" key="3">
    <source>
        <dbReference type="EMBL" id="OHA48445.1"/>
    </source>
</evidence>
<sequence>MGAADIDVWISAHPLLFFAGLIWALLWKGAALWAAARANERWWFSVLLVVGTLGLLEGFYLFVVKRAWRMRKDA</sequence>
<feature type="domain" description="DUF5652" evidence="2">
    <location>
        <begin position="13"/>
        <end position="67"/>
    </location>
</feature>
<name>A0A1G2PJD1_TERXR</name>
<evidence type="ECO:0000259" key="2">
    <source>
        <dbReference type="Pfam" id="PF18893"/>
    </source>
</evidence>
<protein>
    <recommendedName>
        <fullName evidence="2">DUF5652 domain-containing protein</fullName>
    </recommendedName>
</protein>
<feature type="transmembrane region" description="Helical" evidence="1">
    <location>
        <begin position="42"/>
        <end position="63"/>
    </location>
</feature>
<reference evidence="3 4" key="1">
    <citation type="journal article" date="2016" name="Nat. Commun.">
        <title>Thousands of microbial genomes shed light on interconnected biogeochemical processes in an aquifer system.</title>
        <authorList>
            <person name="Anantharaman K."/>
            <person name="Brown C.T."/>
            <person name="Hug L.A."/>
            <person name="Sharon I."/>
            <person name="Castelle C.J."/>
            <person name="Probst A.J."/>
            <person name="Thomas B.C."/>
            <person name="Singh A."/>
            <person name="Wilkins M.J."/>
            <person name="Karaoz U."/>
            <person name="Brodie E.L."/>
            <person name="Williams K.H."/>
            <person name="Hubbard S.S."/>
            <person name="Banfield J.F."/>
        </authorList>
    </citation>
    <scope>NUCLEOTIDE SEQUENCE [LARGE SCALE GENOMIC DNA]</scope>
    <source>
        <strain evidence="4">RIFCSPHIGHO2_01_FULL_58_15</strain>
    </source>
</reference>
<evidence type="ECO:0000256" key="1">
    <source>
        <dbReference type="SAM" id="Phobius"/>
    </source>
</evidence>